<dbReference type="Proteomes" id="UP001324427">
    <property type="component" value="Unassembled WGS sequence"/>
</dbReference>
<dbReference type="PANTHER" id="PTHR42085">
    <property type="entry name" value="F-BOX DOMAIN-CONTAINING PROTEIN"/>
    <property type="match status" value="1"/>
</dbReference>
<reference evidence="2 3" key="1">
    <citation type="submission" date="2021-11" db="EMBL/GenBank/DDBJ databases">
        <title>Black yeast isolated from Biological Soil Crust.</title>
        <authorList>
            <person name="Kurbessoian T."/>
        </authorList>
    </citation>
    <scope>NUCLEOTIDE SEQUENCE [LARGE SCALE GENOMIC DNA]</scope>
    <source>
        <strain evidence="2 3">CCFEE 5522</strain>
    </source>
</reference>
<organism evidence="2 3">
    <name type="scientific">Oleoguttula mirabilis</name>
    <dbReference type="NCBI Taxonomy" id="1507867"/>
    <lineage>
        <taxon>Eukaryota</taxon>
        <taxon>Fungi</taxon>
        <taxon>Dikarya</taxon>
        <taxon>Ascomycota</taxon>
        <taxon>Pezizomycotina</taxon>
        <taxon>Dothideomycetes</taxon>
        <taxon>Dothideomycetidae</taxon>
        <taxon>Mycosphaerellales</taxon>
        <taxon>Teratosphaeriaceae</taxon>
        <taxon>Oleoguttula</taxon>
    </lineage>
</organism>
<dbReference type="PANTHER" id="PTHR42085:SF2">
    <property type="entry name" value="F-BOX DOMAIN-CONTAINING PROTEIN"/>
    <property type="match status" value="1"/>
</dbReference>
<proteinExistence type="predicted"/>
<gene>
    <name evidence="2" type="ORF">LTR36_004412</name>
</gene>
<dbReference type="InterPro" id="IPR038883">
    <property type="entry name" value="AN11006-like"/>
</dbReference>
<evidence type="ECO:0000256" key="1">
    <source>
        <dbReference type="SAM" id="MobiDB-lite"/>
    </source>
</evidence>
<feature type="compositionally biased region" description="Acidic residues" evidence="1">
    <location>
        <begin position="192"/>
        <end position="207"/>
    </location>
</feature>
<comment type="caution">
    <text evidence="2">The sequence shown here is derived from an EMBL/GenBank/DDBJ whole genome shotgun (WGS) entry which is preliminary data.</text>
</comment>
<evidence type="ECO:0000313" key="3">
    <source>
        <dbReference type="Proteomes" id="UP001324427"/>
    </source>
</evidence>
<sequence length="207" mass="22993">MPQDSPLLALAPELRNMIYRSVLISADPIDISCEDAATPPAILATCRQIKEEATSIYYGENTFSATEPPSTLPKAETYVRWLDRSGETNCRQVANFRLTLEPIKDLQELVLPLLDTLPESACSGFGKLARIHVKLLEAMGIRPNAMHFEAPEDMKTFMDRARMVWHKAGERELQERAGNGDGESDGYGAWEESSDEEGEEADDEGSD</sequence>
<evidence type="ECO:0000313" key="2">
    <source>
        <dbReference type="EMBL" id="KAK4544202.1"/>
    </source>
</evidence>
<protein>
    <submittedName>
        <fullName evidence="2">Uncharacterized protein</fullName>
    </submittedName>
</protein>
<keyword evidence="3" id="KW-1185">Reference proteome</keyword>
<dbReference type="EMBL" id="JAVFHQ010000026">
    <property type="protein sequence ID" value="KAK4544202.1"/>
    <property type="molecule type" value="Genomic_DNA"/>
</dbReference>
<feature type="region of interest" description="Disordered" evidence="1">
    <location>
        <begin position="170"/>
        <end position="207"/>
    </location>
</feature>
<accession>A0AAV9JH57</accession>
<name>A0AAV9JH57_9PEZI</name>
<dbReference type="AlphaFoldDB" id="A0AAV9JH57"/>